<proteinExistence type="predicted"/>
<evidence type="ECO:0000313" key="1">
    <source>
        <dbReference type="EMBL" id="CAD9449448.1"/>
    </source>
</evidence>
<name>A0A7S2GGT9_9STRA</name>
<dbReference type="AlphaFoldDB" id="A0A7S2GGT9"/>
<dbReference type="InterPro" id="IPR036188">
    <property type="entry name" value="FAD/NAD-bd_sf"/>
</dbReference>
<dbReference type="SUPFAM" id="SSF51905">
    <property type="entry name" value="FAD/NAD(P)-binding domain"/>
    <property type="match status" value="1"/>
</dbReference>
<evidence type="ECO:0008006" key="2">
    <source>
        <dbReference type="Google" id="ProtNLM"/>
    </source>
</evidence>
<organism evidence="1">
    <name type="scientific">Octactis speculum</name>
    <dbReference type="NCBI Taxonomy" id="3111310"/>
    <lineage>
        <taxon>Eukaryota</taxon>
        <taxon>Sar</taxon>
        <taxon>Stramenopiles</taxon>
        <taxon>Ochrophyta</taxon>
        <taxon>Dictyochophyceae</taxon>
        <taxon>Dictyochales</taxon>
        <taxon>Dictyochaceae</taxon>
        <taxon>Octactis</taxon>
    </lineage>
</organism>
<dbReference type="Gene3D" id="3.50.50.60">
    <property type="entry name" value="FAD/NAD(P)-binding domain"/>
    <property type="match status" value="1"/>
</dbReference>
<sequence>MALAAVRSGKWRVTIIEKGDAPAANVRDWDHVRLFSAWELNMSLDGIEVLQGGGKSEGAVLPPSDEFPTGQQYRETYLEPLVEWLSSSGECAIRCAMEVISIGRGRLLKSDMSGRAAVPFRVLMAVAGGDTTADMEEEIMECDAVVDASGTYGNGNWLGEGGVPALGERRLKDSIQRIIPDVLGAERSKYLGKTTVVVGSGYSAITTINQLRLLAAESPTEATSVVWATRRGHSSDVPLYERVENDPLPAREALSALANGIAEGSDVPGLSLRHLPGVQLAAIRKESVSGRLELSFHQGDDTDDNSGGGASVAVVADNVVANVGFRPQLNIFQELQVHQCYASEGPMRLAAALMASSGSGSNDCLQQVAPGPATLVSPEKNFFIAGMKSYGRSSKFLLKIGHEQVGMILGLLNQEGDGATA</sequence>
<reference evidence="1" key="1">
    <citation type="submission" date="2021-01" db="EMBL/GenBank/DDBJ databases">
        <authorList>
            <person name="Corre E."/>
            <person name="Pelletier E."/>
            <person name="Niang G."/>
            <person name="Scheremetjew M."/>
            <person name="Finn R."/>
            <person name="Kale V."/>
            <person name="Holt S."/>
            <person name="Cochrane G."/>
            <person name="Meng A."/>
            <person name="Brown T."/>
            <person name="Cohen L."/>
        </authorList>
    </citation>
    <scope>NUCLEOTIDE SEQUENCE</scope>
    <source>
        <strain evidence="1">CCMP1381</strain>
    </source>
</reference>
<accession>A0A7S2GGT9</accession>
<gene>
    <name evidence="1" type="ORF">DSPE1174_LOCUS20757</name>
</gene>
<dbReference type="EMBL" id="HBGS01040386">
    <property type="protein sequence ID" value="CAD9449448.1"/>
    <property type="molecule type" value="Transcribed_RNA"/>
</dbReference>
<protein>
    <recommendedName>
        <fullName evidence="2">L-ornithine N(5)-oxygenase</fullName>
    </recommendedName>
</protein>